<evidence type="ECO:0000256" key="1">
    <source>
        <dbReference type="ARBA" id="ARBA00004123"/>
    </source>
</evidence>
<feature type="compositionally biased region" description="Basic residues" evidence="3">
    <location>
        <begin position="1"/>
        <end position="16"/>
    </location>
</feature>
<dbReference type="PANTHER" id="PTHR12214">
    <property type="entry name" value="GC-RICH SEQUENCE DNA-BINDING FACTOR"/>
    <property type="match status" value="1"/>
</dbReference>
<sequence>MFASRRNRNRPTGLRKVHSDEEEGEEDEGGRGESPEAVGSASQSSTLLSINAEGDSMEAVTVMKSKQSRRLRRELKREKKGIKPESTGHSGDTSDDRSNGEAEHLAPAIKGHAFNTRRAQQQDWRLEGLDTEGDIAMLASETIEIEEEDDDDDYGRVSAEKEVDQGMVAVDGGLFVVDTDGVDGEEHIGVTTVAEVAAKNFDEAPLGIGPVTVTRRPPGTAIYAGEDYEEIQVTDLDPAMVADPGVIDLARRKRQRQREKVRSSENAMAPAQVKKGEFATIDLDPSAHDAPMTDTDGGLGGHSTRGMLHRLEVERKREQLMEFGDEDDDTWADAQIKKVAGLQKLKEFQQKRADAALMVEKTSGEKMAEDLFAADPIPSLEEALDAVYRKIHSEKVHLIDFQGRHRKLETDRAESQRCLDRIESDSLEENEKLDVITDFRSYVEDLGSFHDAKYDQTDNALNLLDNIEKNVCRTHEERQLKALMTDYARASEDDSEEARLAQARLKWLGSRGSEDGYITSDGEYSDIEENDDQTWQALATDKKKFLKAAHLQIMGDVSDDFSSVRSICQEFQKVRTACPKLYKQAFLGASLEEAVAIPVRYQLLYWDPFNLSASDGEDVEERHQPRIITTVDEVMDMEWFISLTDYCNPPGPVALDHAEMNATVTADSLVVPHVVHECLFDRVRHFISNVWNISSMKHGKIVKDLLGLCVDFDETSASGSSPYKDVILTACEERIKRALEGLIVSHDQWMASNPSVRLRITRRMAKIFSCVCFVGTPFLPLATVHIDQLLIHGILDRLGALNDADDAKEILERVLRAIPEHWLFQMTPEARDSLRGSLQAACKKFEVDISTHCRVECITRSA</sequence>
<gene>
    <name evidence="4" type="ORF">Pmar_PMAR010160</name>
</gene>
<accession>C5K500</accession>
<dbReference type="Proteomes" id="UP000007800">
    <property type="component" value="Unassembled WGS sequence"/>
</dbReference>
<dbReference type="GO" id="GO:0003677">
    <property type="term" value="F:DNA binding"/>
    <property type="evidence" value="ECO:0007669"/>
    <property type="project" value="InterPro"/>
</dbReference>
<dbReference type="InParanoid" id="C5K500"/>
<name>C5K500_PERM5</name>
<comment type="subcellular location">
    <subcellularLocation>
        <location evidence="1">Nucleus</location>
    </subcellularLocation>
</comment>
<dbReference type="GO" id="GO:0000398">
    <property type="term" value="P:mRNA splicing, via spliceosome"/>
    <property type="evidence" value="ECO:0007669"/>
    <property type="project" value="InterPro"/>
</dbReference>
<dbReference type="OMA" id="MKNICLW"/>
<evidence type="ECO:0000256" key="2">
    <source>
        <dbReference type="ARBA" id="ARBA00023242"/>
    </source>
</evidence>
<feature type="region of interest" description="Disordered" evidence="3">
    <location>
        <begin position="1"/>
        <end position="117"/>
    </location>
</feature>
<evidence type="ECO:0000313" key="4">
    <source>
        <dbReference type="EMBL" id="EER20422.1"/>
    </source>
</evidence>
<dbReference type="EMBL" id="GG670562">
    <property type="protein sequence ID" value="EER20422.1"/>
    <property type="molecule type" value="Genomic_DNA"/>
</dbReference>
<proteinExistence type="predicted"/>
<keyword evidence="5" id="KW-1185">Reference proteome</keyword>
<evidence type="ECO:0000313" key="5">
    <source>
        <dbReference type="Proteomes" id="UP000007800"/>
    </source>
</evidence>
<protein>
    <recommendedName>
        <fullName evidence="6">GCF C-terminal domain-containing protein</fullName>
    </recommendedName>
</protein>
<organism evidence="5">
    <name type="scientific">Perkinsus marinus (strain ATCC 50983 / TXsc)</name>
    <dbReference type="NCBI Taxonomy" id="423536"/>
    <lineage>
        <taxon>Eukaryota</taxon>
        <taxon>Sar</taxon>
        <taxon>Alveolata</taxon>
        <taxon>Perkinsozoa</taxon>
        <taxon>Perkinsea</taxon>
        <taxon>Perkinsida</taxon>
        <taxon>Perkinsidae</taxon>
        <taxon>Perkinsus</taxon>
    </lineage>
</organism>
<dbReference type="AlphaFoldDB" id="C5K500"/>
<evidence type="ECO:0008006" key="6">
    <source>
        <dbReference type="Google" id="ProtNLM"/>
    </source>
</evidence>
<feature type="compositionally biased region" description="Polar residues" evidence="3">
    <location>
        <begin position="40"/>
        <end position="49"/>
    </location>
</feature>
<keyword evidence="2" id="KW-0539">Nucleus</keyword>
<dbReference type="GeneID" id="9054119"/>
<dbReference type="GO" id="GO:0005634">
    <property type="term" value="C:nucleus"/>
    <property type="evidence" value="ECO:0007669"/>
    <property type="project" value="UniProtKB-SubCell"/>
</dbReference>
<dbReference type="RefSeq" id="XP_002788626.1">
    <property type="nucleotide sequence ID" value="XM_002788580.1"/>
</dbReference>
<dbReference type="OrthoDB" id="429427at2759"/>
<reference evidence="4 5" key="1">
    <citation type="submission" date="2008-07" db="EMBL/GenBank/DDBJ databases">
        <authorList>
            <person name="El-Sayed N."/>
            <person name="Caler E."/>
            <person name="Inman J."/>
            <person name="Amedeo P."/>
            <person name="Hass B."/>
            <person name="Wortman J."/>
        </authorList>
    </citation>
    <scope>NUCLEOTIDE SEQUENCE [LARGE SCALE GENOMIC DNA]</scope>
    <source>
        <strain evidence="5">ATCC 50983 / TXsc</strain>
    </source>
</reference>
<dbReference type="InterPro" id="IPR012890">
    <property type="entry name" value="GCFC2-like"/>
</dbReference>
<feature type="compositionally biased region" description="Basic and acidic residues" evidence="3">
    <location>
        <begin position="92"/>
        <end position="104"/>
    </location>
</feature>
<dbReference type="PANTHER" id="PTHR12214:SF0">
    <property type="entry name" value="LD29489P"/>
    <property type="match status" value="1"/>
</dbReference>
<evidence type="ECO:0000256" key="3">
    <source>
        <dbReference type="SAM" id="MobiDB-lite"/>
    </source>
</evidence>